<accession>A0A8J7FFE8</accession>
<evidence type="ECO:0000256" key="4">
    <source>
        <dbReference type="ARBA" id="ARBA00022827"/>
    </source>
</evidence>
<organism evidence="8 9">
    <name type="scientific">Chitinilyticum piscinae</name>
    <dbReference type="NCBI Taxonomy" id="2866724"/>
    <lineage>
        <taxon>Bacteria</taxon>
        <taxon>Pseudomonadati</taxon>
        <taxon>Pseudomonadota</taxon>
        <taxon>Betaproteobacteria</taxon>
        <taxon>Neisseriales</taxon>
        <taxon>Chitinibacteraceae</taxon>
        <taxon>Chitinilyticum</taxon>
    </lineage>
</organism>
<evidence type="ECO:0000256" key="5">
    <source>
        <dbReference type="ARBA" id="ARBA00023002"/>
    </source>
</evidence>
<evidence type="ECO:0000256" key="6">
    <source>
        <dbReference type="ARBA" id="ARBA00047884"/>
    </source>
</evidence>
<dbReference type="InterPro" id="IPR006076">
    <property type="entry name" value="FAD-dep_OxRdtase"/>
</dbReference>
<gene>
    <name evidence="8" type="ORF">INR99_01385</name>
</gene>
<dbReference type="RefSeq" id="WP_194114497.1">
    <property type="nucleotide sequence ID" value="NZ_JADFUA010000001.1"/>
</dbReference>
<dbReference type="GO" id="GO:0005737">
    <property type="term" value="C:cytoplasm"/>
    <property type="evidence" value="ECO:0007669"/>
    <property type="project" value="TreeGrafter"/>
</dbReference>
<comment type="cofactor">
    <cofactor evidence="1">
        <name>FAD</name>
        <dbReference type="ChEBI" id="CHEBI:57692"/>
    </cofactor>
</comment>
<dbReference type="GO" id="GO:0005886">
    <property type="term" value="C:plasma membrane"/>
    <property type="evidence" value="ECO:0007669"/>
    <property type="project" value="TreeGrafter"/>
</dbReference>
<evidence type="ECO:0000259" key="7">
    <source>
        <dbReference type="Pfam" id="PF01266"/>
    </source>
</evidence>
<dbReference type="AlphaFoldDB" id="A0A8J7FFE8"/>
<keyword evidence="9" id="KW-1185">Reference proteome</keyword>
<name>A0A8J7FFE8_9NEIS</name>
<dbReference type="GO" id="GO:0008718">
    <property type="term" value="F:D-amino-acid dehydrogenase activity"/>
    <property type="evidence" value="ECO:0007669"/>
    <property type="project" value="TreeGrafter"/>
</dbReference>
<dbReference type="GO" id="GO:0055130">
    <property type="term" value="P:D-alanine catabolic process"/>
    <property type="evidence" value="ECO:0007669"/>
    <property type="project" value="TreeGrafter"/>
</dbReference>
<keyword evidence="5" id="KW-0560">Oxidoreductase</keyword>
<dbReference type="Pfam" id="PF01266">
    <property type="entry name" value="DAO"/>
    <property type="match status" value="1"/>
</dbReference>
<dbReference type="Gene3D" id="3.30.9.10">
    <property type="entry name" value="D-Amino Acid Oxidase, subunit A, domain 2"/>
    <property type="match status" value="1"/>
</dbReference>
<dbReference type="NCBIfam" id="NF001933">
    <property type="entry name" value="PRK00711.1"/>
    <property type="match status" value="1"/>
</dbReference>
<evidence type="ECO:0000313" key="8">
    <source>
        <dbReference type="EMBL" id="MBE9607990.1"/>
    </source>
</evidence>
<dbReference type="Proteomes" id="UP000604481">
    <property type="component" value="Unassembled WGS sequence"/>
</dbReference>
<comment type="similarity">
    <text evidence="2">Belongs to the DadA oxidoreductase family.</text>
</comment>
<dbReference type="EMBL" id="JADFUA010000001">
    <property type="protein sequence ID" value="MBE9607990.1"/>
    <property type="molecule type" value="Genomic_DNA"/>
</dbReference>
<reference evidence="8 9" key="1">
    <citation type="submission" date="2020-10" db="EMBL/GenBank/DDBJ databases">
        <title>The genome sequence of Chitinilyticum litopenaei 4Y14.</title>
        <authorList>
            <person name="Liu Y."/>
        </authorList>
    </citation>
    <scope>NUCLEOTIDE SEQUENCE [LARGE SCALE GENOMIC DNA]</scope>
    <source>
        <strain evidence="8 9">4Y14</strain>
    </source>
</reference>
<feature type="domain" description="FAD dependent oxidoreductase" evidence="7">
    <location>
        <begin position="2"/>
        <end position="399"/>
    </location>
</feature>
<dbReference type="Gene3D" id="3.50.50.60">
    <property type="entry name" value="FAD/NAD(P)-binding domain"/>
    <property type="match status" value="2"/>
</dbReference>
<dbReference type="PANTHER" id="PTHR13847:SF280">
    <property type="entry name" value="D-AMINO ACID DEHYDROGENASE"/>
    <property type="match status" value="1"/>
</dbReference>
<dbReference type="PANTHER" id="PTHR13847">
    <property type="entry name" value="SARCOSINE DEHYDROGENASE-RELATED"/>
    <property type="match status" value="1"/>
</dbReference>
<dbReference type="FunFam" id="3.50.50.60:FF:000020">
    <property type="entry name" value="D-amino acid dehydrogenase"/>
    <property type="match status" value="1"/>
</dbReference>
<dbReference type="SUPFAM" id="SSF51905">
    <property type="entry name" value="FAD/NAD(P)-binding domain"/>
    <property type="match status" value="1"/>
</dbReference>
<keyword evidence="3" id="KW-0285">Flavoprotein</keyword>
<evidence type="ECO:0000256" key="3">
    <source>
        <dbReference type="ARBA" id="ARBA00022630"/>
    </source>
</evidence>
<keyword evidence="4" id="KW-0274">FAD</keyword>
<evidence type="ECO:0000256" key="2">
    <source>
        <dbReference type="ARBA" id="ARBA00009410"/>
    </source>
</evidence>
<protein>
    <submittedName>
        <fullName evidence="8">D-amino acid dehydrogenase</fullName>
    </submittedName>
</protein>
<dbReference type="SUPFAM" id="SSF54373">
    <property type="entry name" value="FAD-linked reductases, C-terminal domain"/>
    <property type="match status" value="1"/>
</dbReference>
<comment type="caution">
    <text evidence="8">The sequence shown here is derived from an EMBL/GenBank/DDBJ whole genome shotgun (WGS) entry which is preliminary data.</text>
</comment>
<evidence type="ECO:0000256" key="1">
    <source>
        <dbReference type="ARBA" id="ARBA00001974"/>
    </source>
</evidence>
<evidence type="ECO:0000313" key="9">
    <source>
        <dbReference type="Proteomes" id="UP000604481"/>
    </source>
</evidence>
<comment type="catalytic activity">
    <reaction evidence="6">
        <text>a D-alpha-amino acid + A + H2O = a 2-oxocarboxylate + AH2 + NH4(+)</text>
        <dbReference type="Rhea" id="RHEA:18125"/>
        <dbReference type="ChEBI" id="CHEBI:13193"/>
        <dbReference type="ChEBI" id="CHEBI:15377"/>
        <dbReference type="ChEBI" id="CHEBI:17499"/>
        <dbReference type="ChEBI" id="CHEBI:28938"/>
        <dbReference type="ChEBI" id="CHEBI:35179"/>
        <dbReference type="ChEBI" id="CHEBI:59871"/>
    </reaction>
</comment>
<sequence length="414" mass="44585">MHVIIIGAGVIGISSAWYLRAAGCRVTVIDSHPEVAMETSFANAGQLSAGYAAPWAAPGVPLKAARWLLQEHGPLRIRPDGSRFQLAWLARLTANCTEEAYLRNRRALLPLAEYSLAELEALQQQTGIAYEGRRLGTLQVFRKPRQLDAAERDARLLGELGIAHHLVDAGNIATIEPALARARVPLLGALHLPGDGTGDCRLFTQRLAALAVQQGITLRLATTLTGIHEQSSHIEGVQLDTHERLDCDALVMAAGCASRPLLQSLGFDLPVYPVKGYSLTMPLRDTVAVPRSTVMDETYKIALTRLDTRLRVGGMAEVAGWDRQLDSQRLATLHKVVDELFPDAAERGQASAWTGLRPMTPNGVPLIGPTQLDGLWLNTGHGTLGWTLACGSGKLLADLLSGKPPALSAAPYRL</sequence>
<proteinExistence type="inferred from homology"/>
<dbReference type="InterPro" id="IPR036188">
    <property type="entry name" value="FAD/NAD-bd_sf"/>
</dbReference>